<comment type="caution">
    <text evidence="1">Lacks conserved residue(s) required for the propagation of feature annotation.</text>
</comment>
<dbReference type="InterPro" id="IPR052970">
    <property type="entry name" value="Inner_ear_hair_cell_LOXHD"/>
</dbReference>
<evidence type="ECO:0000256" key="1">
    <source>
        <dbReference type="PROSITE-ProRule" id="PRU00152"/>
    </source>
</evidence>
<dbReference type="Proteomes" id="UP000663828">
    <property type="component" value="Unassembled WGS sequence"/>
</dbReference>
<gene>
    <name evidence="3" type="ORF">XAT740_LOCUS28515</name>
</gene>
<feature type="domain" description="PLAT" evidence="2">
    <location>
        <begin position="122"/>
        <end position="248"/>
    </location>
</feature>
<dbReference type="AlphaFoldDB" id="A0A815D809"/>
<dbReference type="Pfam" id="PF01477">
    <property type="entry name" value="PLAT"/>
    <property type="match status" value="1"/>
</dbReference>
<dbReference type="Gene3D" id="2.60.60.20">
    <property type="entry name" value="PLAT/LH2 domain"/>
    <property type="match status" value="3"/>
</dbReference>
<dbReference type="PANTHER" id="PTHR45901">
    <property type="entry name" value="PROTEIN CBG12474"/>
    <property type="match status" value="1"/>
</dbReference>
<dbReference type="InterPro" id="IPR001024">
    <property type="entry name" value="PLAT/LH2_dom"/>
</dbReference>
<proteinExistence type="predicted"/>
<evidence type="ECO:0000259" key="2">
    <source>
        <dbReference type="PROSITE" id="PS50095"/>
    </source>
</evidence>
<keyword evidence="4" id="KW-1185">Reference proteome</keyword>
<dbReference type="PANTHER" id="PTHR45901:SF3">
    <property type="entry name" value="LIPOXYGENASE HOMOLOGY DOMAIN-CONTAINING PROTEIN 1"/>
    <property type="match status" value="1"/>
</dbReference>
<evidence type="ECO:0000313" key="3">
    <source>
        <dbReference type="EMBL" id="CAF1294409.1"/>
    </source>
</evidence>
<comment type="caution">
    <text evidence="3">The sequence shown here is derived from an EMBL/GenBank/DDBJ whole genome shotgun (WGS) entry which is preliminary data.</text>
</comment>
<name>A0A815D809_ADIRI</name>
<accession>A0A815D809</accession>
<organism evidence="3 4">
    <name type="scientific">Adineta ricciae</name>
    <name type="common">Rotifer</name>
    <dbReference type="NCBI Taxonomy" id="249248"/>
    <lineage>
        <taxon>Eukaryota</taxon>
        <taxon>Metazoa</taxon>
        <taxon>Spiralia</taxon>
        <taxon>Gnathifera</taxon>
        <taxon>Rotifera</taxon>
        <taxon>Eurotatoria</taxon>
        <taxon>Bdelloidea</taxon>
        <taxon>Adinetida</taxon>
        <taxon>Adinetidae</taxon>
        <taxon>Adineta</taxon>
    </lineage>
</organism>
<reference evidence="3" key="1">
    <citation type="submission" date="2021-02" db="EMBL/GenBank/DDBJ databases">
        <authorList>
            <person name="Nowell W R."/>
        </authorList>
    </citation>
    <scope>NUCLEOTIDE SEQUENCE</scope>
</reference>
<dbReference type="PROSITE" id="PS50095">
    <property type="entry name" value="PLAT"/>
    <property type="match status" value="1"/>
</dbReference>
<sequence>MISLQTYQLRLKAFFEKKSKSESNYLKIYFKGEHGFTQPINIPLNRLIDNFYKCEIELIDVGNLSYAHIKLDGKDVRLKLNSVEVERDESKIFHFPIDRWLHSNGPAQLDVLVNQGPIELDPIYTVTVHKGSISSSTQASIRFALIGTTSSSLPFILNTTTASTQPTASKTNFFQSGSQDTFFVSPMESMDIGQLCDVQFWCDTTDKLPYYCESVEVTNNFTNDKYFFLINHWFGPDLEQQVCVPVTNRSQESKVFTISVKTMNISDTNKENTLLIQMRFANDKIYEETLNSSETYQIPFQADHIDFFVISLNDVGNSQIIDAKICLINKLKEVQWVCSWIEIRDVFYQRTYYYKPRKILKSNSLKNSSDYVPLEKITSLS</sequence>
<protein>
    <recommendedName>
        <fullName evidence="2">PLAT domain-containing protein</fullName>
    </recommendedName>
</protein>
<evidence type="ECO:0000313" key="4">
    <source>
        <dbReference type="Proteomes" id="UP000663828"/>
    </source>
</evidence>
<dbReference type="InterPro" id="IPR036392">
    <property type="entry name" value="PLAT/LH2_dom_sf"/>
</dbReference>
<dbReference type="EMBL" id="CAJNOR010002438">
    <property type="protein sequence ID" value="CAF1294409.1"/>
    <property type="molecule type" value="Genomic_DNA"/>
</dbReference>
<dbReference type="SUPFAM" id="SSF49723">
    <property type="entry name" value="Lipase/lipooxygenase domain (PLAT/LH2 domain)"/>
    <property type="match status" value="3"/>
</dbReference>